<dbReference type="SUPFAM" id="SSF142695">
    <property type="entry name" value="RibA-like"/>
    <property type="match status" value="1"/>
</dbReference>
<evidence type="ECO:0000256" key="5">
    <source>
        <dbReference type="ARBA" id="ARBA00022619"/>
    </source>
</evidence>
<reference evidence="13" key="1">
    <citation type="submission" date="2016-10" db="EMBL/GenBank/DDBJ databases">
        <title>Sequence of Gallionella enrichment culture.</title>
        <authorList>
            <person name="Poehlein A."/>
            <person name="Muehling M."/>
            <person name="Daniel R."/>
        </authorList>
    </citation>
    <scope>NUCLEOTIDE SEQUENCE</scope>
</reference>
<dbReference type="PANTHER" id="PTHR21327:SF18">
    <property type="entry name" value="3,4-DIHYDROXY-2-BUTANONE 4-PHOSPHATE SYNTHASE"/>
    <property type="match status" value="1"/>
</dbReference>
<dbReference type="Pfam" id="PF00925">
    <property type="entry name" value="GTP_cyclohydro2"/>
    <property type="match status" value="1"/>
</dbReference>
<dbReference type="InterPro" id="IPR017945">
    <property type="entry name" value="DHBP_synth_RibB-like_a/b_dom"/>
</dbReference>
<comment type="similarity">
    <text evidence="3">In the N-terminal section; belongs to the DHBP synthase family.</text>
</comment>
<dbReference type="SUPFAM" id="SSF55821">
    <property type="entry name" value="YrdC/RibB"/>
    <property type="match status" value="1"/>
</dbReference>
<dbReference type="GO" id="GO:0003935">
    <property type="term" value="F:GTP cyclohydrolase II activity"/>
    <property type="evidence" value="ECO:0007669"/>
    <property type="project" value="UniProtKB-EC"/>
</dbReference>
<evidence type="ECO:0000256" key="11">
    <source>
        <dbReference type="ARBA" id="ARBA00049295"/>
    </source>
</evidence>
<dbReference type="Gene3D" id="3.90.870.10">
    <property type="entry name" value="DHBP synthase"/>
    <property type="match status" value="1"/>
</dbReference>
<comment type="pathway">
    <text evidence="2">Cofactor biosynthesis; riboflavin biosynthesis; 5-amino-6-(D-ribitylamino)uracil from GTP: step 1/4.</text>
</comment>
<dbReference type="InterPro" id="IPR036144">
    <property type="entry name" value="RibA-like_sf"/>
</dbReference>
<dbReference type="InterPro" id="IPR000926">
    <property type="entry name" value="RibA"/>
</dbReference>
<keyword evidence="6" id="KW-0479">Metal-binding</keyword>
<dbReference type="InterPro" id="IPR032677">
    <property type="entry name" value="GTP_cyclohydro_II"/>
</dbReference>
<dbReference type="Pfam" id="PF00926">
    <property type="entry name" value="DHBP_synthase"/>
    <property type="match status" value="1"/>
</dbReference>
<comment type="caution">
    <text evidence="13">The sequence shown here is derived from an EMBL/GenBank/DDBJ whole genome shotgun (WGS) entry which is preliminary data.</text>
</comment>
<evidence type="ECO:0000259" key="12">
    <source>
        <dbReference type="Pfam" id="PF00925"/>
    </source>
</evidence>
<dbReference type="UniPathway" id="UPA00275">
    <property type="reaction ID" value="UER00400"/>
</dbReference>
<dbReference type="NCBIfam" id="NF001591">
    <property type="entry name" value="PRK00393.1"/>
    <property type="match status" value="1"/>
</dbReference>
<evidence type="ECO:0000256" key="9">
    <source>
        <dbReference type="ARBA" id="ARBA00022833"/>
    </source>
</evidence>
<evidence type="ECO:0000313" key="13">
    <source>
        <dbReference type="EMBL" id="OIR01302.1"/>
    </source>
</evidence>
<keyword evidence="7" id="KW-0547">Nucleotide-binding</keyword>
<keyword evidence="9" id="KW-0862">Zinc</keyword>
<evidence type="ECO:0000256" key="4">
    <source>
        <dbReference type="ARBA" id="ARBA00012762"/>
    </source>
</evidence>
<keyword evidence="5" id="KW-0686">Riboflavin biosynthesis</keyword>
<dbReference type="InterPro" id="IPR000422">
    <property type="entry name" value="DHBP_synthase_RibB"/>
</dbReference>
<dbReference type="AlphaFoldDB" id="A0A1J5SMM8"/>
<keyword evidence="10" id="KW-0342">GTP-binding</keyword>
<dbReference type="GO" id="GO:0005829">
    <property type="term" value="C:cytosol"/>
    <property type="evidence" value="ECO:0007669"/>
    <property type="project" value="TreeGrafter"/>
</dbReference>
<proteinExistence type="inferred from homology"/>
<organism evidence="13">
    <name type="scientific">mine drainage metagenome</name>
    <dbReference type="NCBI Taxonomy" id="410659"/>
    <lineage>
        <taxon>unclassified sequences</taxon>
        <taxon>metagenomes</taxon>
        <taxon>ecological metagenomes</taxon>
    </lineage>
</organism>
<evidence type="ECO:0000256" key="1">
    <source>
        <dbReference type="ARBA" id="ARBA00001947"/>
    </source>
</evidence>
<evidence type="ECO:0000256" key="10">
    <source>
        <dbReference type="ARBA" id="ARBA00023134"/>
    </source>
</evidence>
<evidence type="ECO:0000256" key="7">
    <source>
        <dbReference type="ARBA" id="ARBA00022741"/>
    </source>
</evidence>
<dbReference type="GO" id="GO:0005525">
    <property type="term" value="F:GTP binding"/>
    <property type="evidence" value="ECO:0007669"/>
    <property type="project" value="UniProtKB-KW"/>
</dbReference>
<comment type="cofactor">
    <cofactor evidence="1">
        <name>Zn(2+)</name>
        <dbReference type="ChEBI" id="CHEBI:29105"/>
    </cofactor>
</comment>
<dbReference type="PANTHER" id="PTHR21327">
    <property type="entry name" value="GTP CYCLOHYDROLASE II-RELATED"/>
    <property type="match status" value="1"/>
</dbReference>
<feature type="domain" description="GTP cyclohydrolase II" evidence="12">
    <location>
        <begin position="211"/>
        <end position="369"/>
    </location>
</feature>
<evidence type="ECO:0000256" key="3">
    <source>
        <dbReference type="ARBA" id="ARBA00005520"/>
    </source>
</evidence>
<keyword evidence="8" id="KW-0378">Hydrolase</keyword>
<comment type="catalytic activity">
    <reaction evidence="11">
        <text>GTP + 4 H2O = 2,5-diamino-6-hydroxy-4-(5-phosphoribosylamino)-pyrimidine + formate + 2 phosphate + 3 H(+)</text>
        <dbReference type="Rhea" id="RHEA:23704"/>
        <dbReference type="ChEBI" id="CHEBI:15377"/>
        <dbReference type="ChEBI" id="CHEBI:15378"/>
        <dbReference type="ChEBI" id="CHEBI:15740"/>
        <dbReference type="ChEBI" id="CHEBI:37565"/>
        <dbReference type="ChEBI" id="CHEBI:43474"/>
        <dbReference type="ChEBI" id="CHEBI:58614"/>
        <dbReference type="EC" id="3.5.4.25"/>
    </reaction>
</comment>
<protein>
    <recommendedName>
        <fullName evidence="4">GTP cyclohydrolase II</fullName>
        <ecNumber evidence="4">3.5.4.25</ecNumber>
    </recommendedName>
</protein>
<dbReference type="GO" id="GO:0008686">
    <property type="term" value="F:3,4-dihydroxy-2-butanone-4-phosphate synthase activity"/>
    <property type="evidence" value="ECO:0007669"/>
    <property type="project" value="InterPro"/>
</dbReference>
<dbReference type="FunFam" id="3.40.50.10990:FF:000001">
    <property type="entry name" value="Riboflavin biosynthesis protein RibBA"/>
    <property type="match status" value="1"/>
</dbReference>
<dbReference type="GO" id="GO:0009231">
    <property type="term" value="P:riboflavin biosynthetic process"/>
    <property type="evidence" value="ECO:0007669"/>
    <property type="project" value="UniProtKB-UniPathway"/>
</dbReference>
<dbReference type="EMBL" id="MLJW01000085">
    <property type="protein sequence ID" value="OIR01302.1"/>
    <property type="molecule type" value="Genomic_DNA"/>
</dbReference>
<evidence type="ECO:0000256" key="8">
    <source>
        <dbReference type="ARBA" id="ARBA00022801"/>
    </source>
</evidence>
<dbReference type="NCBIfam" id="TIGR00506">
    <property type="entry name" value="ribB"/>
    <property type="match status" value="1"/>
</dbReference>
<accession>A0A1J5SMM8</accession>
<dbReference type="PIRSF" id="PIRSF001259">
    <property type="entry name" value="RibA"/>
    <property type="match status" value="1"/>
</dbReference>
<name>A0A1J5SMM8_9ZZZZ</name>
<evidence type="ECO:0000256" key="2">
    <source>
        <dbReference type="ARBA" id="ARBA00004853"/>
    </source>
</evidence>
<dbReference type="EC" id="3.5.4.25" evidence="4"/>
<gene>
    <name evidence="13" type="primary">ribBA_5</name>
    <name evidence="13" type="ORF">GALL_165900</name>
</gene>
<evidence type="ECO:0000256" key="6">
    <source>
        <dbReference type="ARBA" id="ARBA00022723"/>
    </source>
</evidence>
<dbReference type="CDD" id="cd00641">
    <property type="entry name" value="GTP_cyclohydro2"/>
    <property type="match status" value="1"/>
</dbReference>
<dbReference type="GO" id="GO:0046872">
    <property type="term" value="F:metal ion binding"/>
    <property type="evidence" value="ECO:0007669"/>
    <property type="project" value="UniProtKB-KW"/>
</dbReference>
<sequence>MFNTIEEALKSFKEGNPIIVVDDESRENEGDIIFPADAATQEKMNLCASEARGLICIAIDKAIADRLELKPMNSNHKDNFHTAFYDSVDAIQDLGITTGISAKERTITAKHIANELSNAADFIKPGHLFPVVAKENGVLVRHGHTEAAVDLCRLTDHVPAAIICEIMNQEGDMLRRDGIFDFAQKHSLPIISIQQIIEYRYSTENHMELVSSANLPTQFGEFIIKVFNNKITGQEHVVLMNNLNDKVTPPIVRIHSECLTGDIFGSKRCDCQSQLRGALTKIAETKHGYLIYLRGQEGRGIGIGNKVAAYNLQENGFDTYEANVELGLPEDARDYQDAIWILQKLNVNNFGIITNNPQKINALKKAKFEFNQIILEAVVNTHNIKYLNDKIDIAHHNIKLPL</sequence>
<dbReference type="Gene3D" id="3.40.50.10990">
    <property type="entry name" value="GTP cyclohydrolase II"/>
    <property type="match status" value="1"/>
</dbReference>